<dbReference type="PANTHER" id="PTHR34071:SF2">
    <property type="entry name" value="FLAVIN-NUCLEOTIDE-BINDING PROTEIN"/>
    <property type="match status" value="1"/>
</dbReference>
<organism evidence="2 3">
    <name type="scientific">Bifidobacterium parmae</name>
    <dbReference type="NCBI Taxonomy" id="361854"/>
    <lineage>
        <taxon>Bacteria</taxon>
        <taxon>Bacillati</taxon>
        <taxon>Actinomycetota</taxon>
        <taxon>Actinomycetes</taxon>
        <taxon>Bifidobacteriales</taxon>
        <taxon>Bifidobacteriaceae</taxon>
        <taxon>Bifidobacterium</taxon>
    </lineage>
</organism>
<dbReference type="Gene3D" id="2.30.110.10">
    <property type="entry name" value="Electron Transport, Fmn-binding Protein, Chain A"/>
    <property type="match status" value="1"/>
</dbReference>
<dbReference type="AlphaFoldDB" id="A0A2N5IWV8"/>
<sequence length="220" mass="23699">MSVEYGKETSARRGRRDDARTVAGAHRPMRRADREVMEPEDIAAIVDGCDIVDVAYADAEGLTMVPLNFGYEYDHDGGRLVLWMHSAAHGRKIDAIRAAGDRLPVAFSMRTDCEIVAGRTACGWGESFKSIVGEGVASIVDDLDARRRGLQLLMAHQAHMPHVEFTDAQVRSVTVWRIESERLTAKVRPKPAAAHGGHGKHGDAAADSVAGDNAAGGTTV</sequence>
<evidence type="ECO:0000256" key="1">
    <source>
        <dbReference type="SAM" id="MobiDB-lite"/>
    </source>
</evidence>
<dbReference type="EMBL" id="NMWT01000028">
    <property type="protein sequence ID" value="PLS26438.1"/>
    <property type="molecule type" value="Genomic_DNA"/>
</dbReference>
<dbReference type="InterPro" id="IPR012349">
    <property type="entry name" value="Split_barrel_FMN-bd"/>
</dbReference>
<name>A0A2N5IWV8_9BIFI</name>
<feature type="region of interest" description="Disordered" evidence="1">
    <location>
        <begin position="187"/>
        <end position="220"/>
    </location>
</feature>
<accession>A0A2N5IWV8</accession>
<dbReference type="Proteomes" id="UP000235034">
    <property type="component" value="Unassembled WGS sequence"/>
</dbReference>
<feature type="compositionally biased region" description="Low complexity" evidence="1">
    <location>
        <begin position="205"/>
        <end position="220"/>
    </location>
</feature>
<comment type="caution">
    <text evidence="2">The sequence shown here is derived from an EMBL/GenBank/DDBJ whole genome shotgun (WGS) entry which is preliminary data.</text>
</comment>
<evidence type="ECO:0000313" key="3">
    <source>
        <dbReference type="Proteomes" id="UP000235034"/>
    </source>
</evidence>
<keyword evidence="3" id="KW-1185">Reference proteome</keyword>
<reference evidence="2 3" key="1">
    <citation type="submission" date="2017-07" db="EMBL/GenBank/DDBJ databases">
        <title>Bifidobacterium novel species.</title>
        <authorList>
            <person name="Lugli G.A."/>
            <person name="Milani C."/>
            <person name="Duranti S."/>
            <person name="Mangifesta M."/>
        </authorList>
    </citation>
    <scope>NUCLEOTIDE SEQUENCE [LARGE SCALE GENOMIC DNA]</scope>
    <source>
        <strain evidence="2 3">77</strain>
    </source>
</reference>
<proteinExistence type="predicted"/>
<protein>
    <submittedName>
        <fullName evidence="2">Flavin-nucleotide-binding protein</fullName>
    </submittedName>
</protein>
<gene>
    <name evidence="2" type="ORF">Uis4E_2013</name>
</gene>
<dbReference type="PANTHER" id="PTHR34071">
    <property type="entry name" value="5-NITROIMIDAZOLE ANTIBIOTICS RESISTANCE PROTEIN, NIMA-FAMILY-RELATED PROTEIN-RELATED"/>
    <property type="match status" value="1"/>
</dbReference>
<feature type="region of interest" description="Disordered" evidence="1">
    <location>
        <begin position="1"/>
        <end position="30"/>
    </location>
</feature>
<dbReference type="SUPFAM" id="SSF50475">
    <property type="entry name" value="FMN-binding split barrel"/>
    <property type="match status" value="1"/>
</dbReference>
<evidence type="ECO:0000313" key="2">
    <source>
        <dbReference type="EMBL" id="PLS26438.1"/>
    </source>
</evidence>
<dbReference type="RefSeq" id="WP_101623060.1">
    <property type="nucleotide sequence ID" value="NZ_NMWT01000028.1"/>
</dbReference>
<dbReference type="OrthoDB" id="9794935at2"/>
<dbReference type="InterPro" id="IPR024747">
    <property type="entry name" value="Pyridox_Oxase-rel"/>
</dbReference>
<dbReference type="Pfam" id="PF12900">
    <property type="entry name" value="Pyridox_ox_2"/>
    <property type="match status" value="1"/>
</dbReference>
<feature type="compositionally biased region" description="Basic and acidic residues" evidence="1">
    <location>
        <begin position="1"/>
        <end position="20"/>
    </location>
</feature>